<gene>
    <name evidence="1" type="ORF">COT65_01125</name>
</gene>
<evidence type="ECO:0000313" key="2">
    <source>
        <dbReference type="Proteomes" id="UP000230033"/>
    </source>
</evidence>
<dbReference type="AlphaFoldDB" id="A0A2H0WQ36"/>
<reference evidence="2" key="1">
    <citation type="submission" date="2017-09" db="EMBL/GenBank/DDBJ databases">
        <title>Depth-based differentiation of microbial function through sediment-hosted aquifers and enrichment of novel symbionts in the deep terrestrial subsurface.</title>
        <authorList>
            <person name="Probst A.J."/>
            <person name="Ladd B."/>
            <person name="Jarett J.K."/>
            <person name="Geller-Mcgrath D.E."/>
            <person name="Sieber C.M.K."/>
            <person name="Emerson J.B."/>
            <person name="Anantharaman K."/>
            <person name="Thomas B.C."/>
            <person name="Malmstrom R."/>
            <person name="Stieglmeier M."/>
            <person name="Klingl A."/>
            <person name="Woyke T."/>
            <person name="Ryan C.M."/>
            <person name="Banfield J.F."/>
        </authorList>
    </citation>
    <scope>NUCLEOTIDE SEQUENCE [LARGE SCALE GENOMIC DNA]</scope>
</reference>
<evidence type="ECO:0000313" key="1">
    <source>
        <dbReference type="EMBL" id="PIS14019.1"/>
    </source>
</evidence>
<proteinExistence type="predicted"/>
<dbReference type="Proteomes" id="UP000230033">
    <property type="component" value="Unassembled WGS sequence"/>
</dbReference>
<organism evidence="1 2">
    <name type="scientific">Candidatus Shapirobacteria bacterium CG09_land_8_20_14_0_10_47_13</name>
    <dbReference type="NCBI Taxonomy" id="1974481"/>
    <lineage>
        <taxon>Bacteria</taxon>
        <taxon>Candidatus Shapironibacteriota</taxon>
    </lineage>
</organism>
<protein>
    <recommendedName>
        <fullName evidence="3">CopG family transcriptional regulator</fullName>
    </recommendedName>
</protein>
<name>A0A2H0WQ36_9BACT</name>
<comment type="caution">
    <text evidence="1">The sequence shown here is derived from an EMBL/GenBank/DDBJ whole genome shotgun (WGS) entry which is preliminary data.</text>
</comment>
<accession>A0A2H0WQ36</accession>
<evidence type="ECO:0008006" key="3">
    <source>
        <dbReference type="Google" id="ProtNLM"/>
    </source>
</evidence>
<dbReference type="EMBL" id="PEZJ01000014">
    <property type="protein sequence ID" value="PIS14019.1"/>
    <property type="molecule type" value="Genomic_DNA"/>
</dbReference>
<sequence>MSIVIRTQVYLPQDLYNQLLIVARQESLPLAKIIRSALTKGLKTNLKTGNDLLGLADLKIVGGPKDLSGNLDQYLYGLK</sequence>